<reference evidence="2" key="1">
    <citation type="submission" date="2021-01" db="EMBL/GenBank/DDBJ databases">
        <authorList>
            <person name="Corre E."/>
            <person name="Pelletier E."/>
            <person name="Niang G."/>
            <person name="Scheremetjew M."/>
            <person name="Finn R."/>
            <person name="Kale V."/>
            <person name="Holt S."/>
            <person name="Cochrane G."/>
            <person name="Meng A."/>
            <person name="Brown T."/>
            <person name="Cohen L."/>
        </authorList>
    </citation>
    <scope>NUCLEOTIDE SEQUENCE</scope>
    <source>
        <strain evidence="2">NIES-381</strain>
    </source>
</reference>
<proteinExistence type="predicted"/>
<organism evidence="2">
    <name type="scientific">Eutreptiella gymnastica</name>
    <dbReference type="NCBI Taxonomy" id="73025"/>
    <lineage>
        <taxon>Eukaryota</taxon>
        <taxon>Discoba</taxon>
        <taxon>Euglenozoa</taxon>
        <taxon>Euglenida</taxon>
        <taxon>Spirocuta</taxon>
        <taxon>Euglenophyceae</taxon>
        <taxon>Eutreptiales</taxon>
        <taxon>Eutreptiaceae</taxon>
        <taxon>Eutreptiella</taxon>
    </lineage>
</organism>
<sequence length="252" mass="28476">MAEVLAEPNMQFLLDFNIQDLVERTEHAGNCVIKAVPPFPVRDGNTQDLAAKRAKARGKEKEKDAERVKRDEKRHNAARSPKIKGNKTAGPKEIPSKRPFSGQLTIRSPHRQMKQMASTYNGNARLRNSDDFVQNSAPNRPLVWGHVDNRPIYAPAISNDLRQLLMAHVPSTYIPINQSFSMPLHSVVRDSQHQSNTQHQQCNTSTEEYFFEKMSPPDAPTVGPAEESHVSGLAQQLSQPPPEPPRRFGFWW</sequence>
<accession>A0A7S1I994</accession>
<dbReference type="EMBL" id="HBGA01044635">
    <property type="protein sequence ID" value="CAD9005197.1"/>
    <property type="molecule type" value="Transcribed_RNA"/>
</dbReference>
<name>A0A7S1I994_9EUGL</name>
<evidence type="ECO:0000256" key="1">
    <source>
        <dbReference type="SAM" id="MobiDB-lite"/>
    </source>
</evidence>
<evidence type="ECO:0000313" key="2">
    <source>
        <dbReference type="EMBL" id="CAD9005197.1"/>
    </source>
</evidence>
<feature type="compositionally biased region" description="Basic and acidic residues" evidence="1">
    <location>
        <begin position="57"/>
        <end position="75"/>
    </location>
</feature>
<feature type="region of interest" description="Disordered" evidence="1">
    <location>
        <begin position="43"/>
        <end position="103"/>
    </location>
</feature>
<feature type="region of interest" description="Disordered" evidence="1">
    <location>
        <begin position="214"/>
        <end position="252"/>
    </location>
</feature>
<gene>
    <name evidence="2" type="ORF">EGYM00392_LOCUS16284</name>
</gene>
<dbReference type="AlphaFoldDB" id="A0A7S1I994"/>
<protein>
    <submittedName>
        <fullName evidence="2">Uncharacterized protein</fullName>
    </submittedName>
</protein>